<protein>
    <submittedName>
        <fullName evidence="2">Wax ester synthase-like acyl-CoA acyltransferase family protein</fullName>
    </submittedName>
</protein>
<dbReference type="Pfam" id="PF03007">
    <property type="entry name" value="WS_DGAT_cat"/>
    <property type="match status" value="1"/>
</dbReference>
<name>A0A366D2I5_9NOCA</name>
<dbReference type="EMBL" id="QNRE01000017">
    <property type="protein sequence ID" value="RBO84280.1"/>
    <property type="molecule type" value="Genomic_DNA"/>
</dbReference>
<evidence type="ECO:0000259" key="1">
    <source>
        <dbReference type="Pfam" id="PF03007"/>
    </source>
</evidence>
<reference evidence="2 3" key="1">
    <citation type="submission" date="2018-06" db="EMBL/GenBank/DDBJ databases">
        <title>Genomic Encyclopedia of Type Strains, Phase IV (KMG-IV): sequencing the most valuable type-strain genomes for metagenomic binning, comparative biology and taxonomic classification.</title>
        <authorList>
            <person name="Goeker M."/>
        </authorList>
    </citation>
    <scope>NUCLEOTIDE SEQUENCE [LARGE SCALE GENOMIC DNA]</scope>
    <source>
        <strain evidence="2 3">DSM 44599</strain>
    </source>
</reference>
<keyword evidence="2" id="KW-0808">Transferase</keyword>
<evidence type="ECO:0000313" key="2">
    <source>
        <dbReference type="EMBL" id="RBO84280.1"/>
    </source>
</evidence>
<dbReference type="Proteomes" id="UP000252586">
    <property type="component" value="Unassembled WGS sequence"/>
</dbReference>
<evidence type="ECO:0000313" key="3">
    <source>
        <dbReference type="Proteomes" id="UP000252586"/>
    </source>
</evidence>
<feature type="domain" description="O-acyltransferase WSD1-like N-terminal" evidence="1">
    <location>
        <begin position="26"/>
        <end position="200"/>
    </location>
</feature>
<comment type="caution">
    <text evidence="2">The sequence shown here is derived from an EMBL/GenBank/DDBJ whole genome shotgun (WGS) entry which is preliminary data.</text>
</comment>
<keyword evidence="2" id="KW-0012">Acyltransferase</keyword>
<gene>
    <name evidence="2" type="ORF">DFR74_117101</name>
</gene>
<accession>A0A366D2I5</accession>
<dbReference type="GO" id="GO:0045017">
    <property type="term" value="P:glycerolipid biosynthetic process"/>
    <property type="evidence" value="ECO:0007669"/>
    <property type="project" value="InterPro"/>
</dbReference>
<sequence>MFWLSGRTRNDLFLLYCFTDTGVPSEELRARVAARAALVPDLSVRLREVPRDLSYPSWVPCAFADDQFFEHHLPECTWPAVESALGTLLATGVDATHRPWRLHVFRAVTGAPTSSGPVTVAVLQMSHALADGRHAATLARALFTDLPQGTEVDAVEASVPPGKSGGPARSWFGAVPSPERVGAVVDAVRGLAEFPFRMVGTVVFGVGAFRAQRELAALTEAGEVPAAGGGFAPSAVNLVGDGEVSRHRVRMIVCQAGELRVPDYTVTVVVLTAVSVALSEYLAGEQRLGAQVPMALDGKARARNNYRSLGIDLFADEPDLRARARRIADDLDQRRRRARHPLLAAQDRVTTCTPAPILRRDVARYPLDVVPDALAGHTVVSSVHRGPADLAFGGPVLFTAGFPALGSVMHLTHGVHGLGDTVTLSLHADLPDLDRYATLLRTALSTVPSALAAAP</sequence>
<dbReference type="STRING" id="1210090.GCA_001613185_02373"/>
<dbReference type="AlphaFoldDB" id="A0A366D2I5"/>
<dbReference type="GO" id="GO:0004144">
    <property type="term" value="F:diacylglycerol O-acyltransferase activity"/>
    <property type="evidence" value="ECO:0007669"/>
    <property type="project" value="InterPro"/>
</dbReference>
<organism evidence="2 3">
    <name type="scientific">Nocardia puris</name>
    <dbReference type="NCBI Taxonomy" id="208602"/>
    <lineage>
        <taxon>Bacteria</taxon>
        <taxon>Bacillati</taxon>
        <taxon>Actinomycetota</taxon>
        <taxon>Actinomycetes</taxon>
        <taxon>Mycobacteriales</taxon>
        <taxon>Nocardiaceae</taxon>
        <taxon>Nocardia</taxon>
    </lineage>
</organism>
<dbReference type="InterPro" id="IPR004255">
    <property type="entry name" value="O-acyltransferase_WSD1_N"/>
</dbReference>
<proteinExistence type="predicted"/>
<keyword evidence="3" id="KW-1185">Reference proteome</keyword>